<name>A0ABP9W1R3_9BACT</name>
<organism evidence="1 2">
    <name type="scientific">Novipirellula caenicola</name>
    <dbReference type="NCBI Taxonomy" id="1536901"/>
    <lineage>
        <taxon>Bacteria</taxon>
        <taxon>Pseudomonadati</taxon>
        <taxon>Planctomycetota</taxon>
        <taxon>Planctomycetia</taxon>
        <taxon>Pirellulales</taxon>
        <taxon>Pirellulaceae</taxon>
        <taxon>Novipirellula</taxon>
    </lineage>
</organism>
<evidence type="ECO:0000313" key="1">
    <source>
        <dbReference type="EMBL" id="GAA5510067.1"/>
    </source>
</evidence>
<reference evidence="1 2" key="1">
    <citation type="submission" date="2024-02" db="EMBL/GenBank/DDBJ databases">
        <title>Rhodopirellula caenicola NBRC 110016.</title>
        <authorList>
            <person name="Ichikawa N."/>
            <person name="Katano-Makiyama Y."/>
            <person name="Hidaka K."/>
        </authorList>
    </citation>
    <scope>NUCLEOTIDE SEQUENCE [LARGE SCALE GENOMIC DNA]</scope>
    <source>
        <strain evidence="1 2">NBRC 110016</strain>
    </source>
</reference>
<protein>
    <recommendedName>
        <fullName evidence="3">Peptidase C39-like domain-containing protein</fullName>
    </recommendedName>
</protein>
<gene>
    <name evidence="1" type="ORF">Rcae01_05573</name>
</gene>
<dbReference type="Proteomes" id="UP001416858">
    <property type="component" value="Unassembled WGS sequence"/>
</dbReference>
<keyword evidence="2" id="KW-1185">Reference proteome</keyword>
<evidence type="ECO:0008006" key="3">
    <source>
        <dbReference type="Google" id="ProtNLM"/>
    </source>
</evidence>
<sequence>MRKMLALIALVVCCGCNELPQRVTTLPIKRVVETPVANLPTSLRPYNWTDARGSGSCVNASTVYNLTWSAKPELAAWWRKNHAGGETDTSIRRSHDAVGLRYYYTRNADPEFLKWVTKTRRSALIWYYQSHCVNFVGFHRDPTRPDDSTMYAWLCDNNRPTRYIKVPIDSFLRKWAGYGGFGLALQDPPVPPSLFSATTRS</sequence>
<comment type="caution">
    <text evidence="1">The sequence shown here is derived from an EMBL/GenBank/DDBJ whole genome shotgun (WGS) entry which is preliminary data.</text>
</comment>
<dbReference type="EMBL" id="BAABRO010000018">
    <property type="protein sequence ID" value="GAA5510067.1"/>
    <property type="molecule type" value="Genomic_DNA"/>
</dbReference>
<proteinExistence type="predicted"/>
<dbReference type="RefSeq" id="WP_345687677.1">
    <property type="nucleotide sequence ID" value="NZ_BAABRO010000018.1"/>
</dbReference>
<evidence type="ECO:0000313" key="2">
    <source>
        <dbReference type="Proteomes" id="UP001416858"/>
    </source>
</evidence>
<accession>A0ABP9W1R3</accession>